<keyword evidence="1" id="KW-0472">Membrane</keyword>
<evidence type="ECO:0008006" key="4">
    <source>
        <dbReference type="Google" id="ProtNLM"/>
    </source>
</evidence>
<keyword evidence="1" id="KW-1133">Transmembrane helix</keyword>
<proteinExistence type="predicted"/>
<feature type="transmembrane region" description="Helical" evidence="1">
    <location>
        <begin position="575"/>
        <end position="598"/>
    </location>
</feature>
<dbReference type="EMBL" id="JBANRG010000001">
    <property type="protein sequence ID" value="KAK7472178.1"/>
    <property type="molecule type" value="Genomic_DNA"/>
</dbReference>
<name>A0ABR1K426_9AGAR</name>
<feature type="transmembrane region" description="Helical" evidence="1">
    <location>
        <begin position="50"/>
        <end position="69"/>
    </location>
</feature>
<protein>
    <recommendedName>
        <fullName evidence="4">Transmembrane protein</fullName>
    </recommendedName>
</protein>
<accession>A0ABR1K426</accession>
<comment type="caution">
    <text evidence="2">The sequence shown here is derived from an EMBL/GenBank/DDBJ whole genome shotgun (WGS) entry which is preliminary data.</text>
</comment>
<dbReference type="Proteomes" id="UP001498398">
    <property type="component" value="Unassembled WGS sequence"/>
</dbReference>
<evidence type="ECO:0000313" key="2">
    <source>
        <dbReference type="EMBL" id="KAK7472178.1"/>
    </source>
</evidence>
<feature type="transmembrane region" description="Helical" evidence="1">
    <location>
        <begin position="164"/>
        <end position="183"/>
    </location>
</feature>
<keyword evidence="1" id="KW-0812">Transmembrane</keyword>
<evidence type="ECO:0000256" key="1">
    <source>
        <dbReference type="SAM" id="Phobius"/>
    </source>
</evidence>
<evidence type="ECO:0000313" key="3">
    <source>
        <dbReference type="Proteomes" id="UP001498398"/>
    </source>
</evidence>
<sequence length="703" mass="77173">MVVIDTTTDDGSSTQVGSQTRLRKYWQPMLRAPKAKPHTLSSLLSRNGSVLVLALMASGMIIWTAYYAYTYTNHPREMPVRAAEGSGQSVIVLQVSTSVTALLLSELASACYERVRWQQASSTNGVLGGSLMGLSRGTSFAGVLFLLVHPATRWPTRLWCLNRIIVYVMIFVITFILLLDLSFPTLSLVAVDWDESLVVTTGWGDFNASALQRDVLGFPGFLQNPSETLDIPSSPARCNTTGTDDTSLDQCESHLLFTGLSNMQSYDDWSSKQFVSLVKTPAFQSASSIASGFMPWIETPWAVSFYEHAFDHTFTTSECGHFHTPPLLTAMDDDDDEEEDDDYWSHPVYPDLNDVWMELCVSTLDNTVSSGTTVATRVGVCSGMECYSGIGNSDHTKRMPIPPYFHGPGNMSSLPLSLSMTITKWFATPVYSTQNGTVLSADLPVYTRKDVDSNVVLQNLGMSSASSPSDFSVPIPVSIDADDFRDFLFQPFNDIDNYGNISVKYTLPNVLLNQIVQCFATGDISEGYTLIKDFLAYSLREGSALPIAGSDPEPNISPGLWSWEETRMQISLPAWYLFIALCAAVLMSCFLIIVWTSIADHASSTTLFPEVDFGAGFMAGTGHERDHGYTNGTFNAGASASSSQTYDGLPGYEDAVDRRHCSDDDFMTHTQEQIDLVSKLRKVDSGTVVHRMAKATFKVADPS</sequence>
<gene>
    <name evidence="2" type="ORF">VKT23_000300</name>
</gene>
<feature type="transmembrane region" description="Helical" evidence="1">
    <location>
        <begin position="133"/>
        <end position="152"/>
    </location>
</feature>
<keyword evidence="3" id="KW-1185">Reference proteome</keyword>
<reference evidence="2 3" key="1">
    <citation type="submission" date="2024-01" db="EMBL/GenBank/DDBJ databases">
        <title>A draft genome for the cacao thread blight pathogen Marasmiellus scandens.</title>
        <authorList>
            <person name="Baruah I.K."/>
            <person name="Leung J."/>
            <person name="Bukari Y."/>
            <person name="Amoako-Attah I."/>
            <person name="Meinhardt L.W."/>
            <person name="Bailey B.A."/>
            <person name="Cohen S.P."/>
        </authorList>
    </citation>
    <scope>NUCLEOTIDE SEQUENCE [LARGE SCALE GENOMIC DNA]</scope>
    <source>
        <strain evidence="2 3">GH-19</strain>
    </source>
</reference>
<organism evidence="2 3">
    <name type="scientific">Marasmiellus scandens</name>
    <dbReference type="NCBI Taxonomy" id="2682957"/>
    <lineage>
        <taxon>Eukaryota</taxon>
        <taxon>Fungi</taxon>
        <taxon>Dikarya</taxon>
        <taxon>Basidiomycota</taxon>
        <taxon>Agaricomycotina</taxon>
        <taxon>Agaricomycetes</taxon>
        <taxon>Agaricomycetidae</taxon>
        <taxon>Agaricales</taxon>
        <taxon>Marasmiineae</taxon>
        <taxon>Omphalotaceae</taxon>
        <taxon>Marasmiellus</taxon>
    </lineage>
</organism>